<feature type="region of interest" description="Disordered" evidence="1">
    <location>
        <begin position="1"/>
        <end position="98"/>
    </location>
</feature>
<accession>A0AAV7U7Y2</accession>
<reference evidence="2" key="1">
    <citation type="journal article" date="2022" name="bioRxiv">
        <title>Sequencing and chromosome-scale assembly of the giantPleurodeles waltlgenome.</title>
        <authorList>
            <person name="Brown T."/>
            <person name="Elewa A."/>
            <person name="Iarovenko S."/>
            <person name="Subramanian E."/>
            <person name="Araus A.J."/>
            <person name="Petzold A."/>
            <person name="Susuki M."/>
            <person name="Suzuki K.-i.T."/>
            <person name="Hayashi T."/>
            <person name="Toyoda A."/>
            <person name="Oliveira C."/>
            <person name="Osipova E."/>
            <person name="Leigh N.D."/>
            <person name="Simon A."/>
            <person name="Yun M.H."/>
        </authorList>
    </citation>
    <scope>NUCLEOTIDE SEQUENCE</scope>
    <source>
        <strain evidence="2">20211129_DDA</strain>
        <tissue evidence="2">Liver</tissue>
    </source>
</reference>
<proteinExistence type="predicted"/>
<gene>
    <name evidence="2" type="ORF">NDU88_001824</name>
</gene>
<evidence type="ECO:0000313" key="2">
    <source>
        <dbReference type="EMBL" id="KAJ1185028.1"/>
    </source>
</evidence>
<sequence length="98" mass="10440">MLAEPRCVQNGHHNLEVPSVSGESLELGGGQAEGTEEQEGPKKRKQISSRDSKKIVKIKVDGVGPTAQQEAAASTSRKSRPTEDFPLTYCPAKPGALL</sequence>
<evidence type="ECO:0000256" key="1">
    <source>
        <dbReference type="SAM" id="MobiDB-lite"/>
    </source>
</evidence>
<feature type="compositionally biased region" description="Basic and acidic residues" evidence="1">
    <location>
        <begin position="48"/>
        <end position="60"/>
    </location>
</feature>
<dbReference type="Proteomes" id="UP001066276">
    <property type="component" value="Chromosome 3_1"/>
</dbReference>
<comment type="caution">
    <text evidence="2">The sequence shown here is derived from an EMBL/GenBank/DDBJ whole genome shotgun (WGS) entry which is preliminary data.</text>
</comment>
<evidence type="ECO:0000313" key="3">
    <source>
        <dbReference type="Proteomes" id="UP001066276"/>
    </source>
</evidence>
<protein>
    <submittedName>
        <fullName evidence="2">Uncharacterized protein</fullName>
    </submittedName>
</protein>
<dbReference type="AlphaFoldDB" id="A0AAV7U7Y2"/>
<keyword evidence="3" id="KW-1185">Reference proteome</keyword>
<dbReference type="EMBL" id="JANPWB010000005">
    <property type="protein sequence ID" value="KAJ1185028.1"/>
    <property type="molecule type" value="Genomic_DNA"/>
</dbReference>
<organism evidence="2 3">
    <name type="scientific">Pleurodeles waltl</name>
    <name type="common">Iberian ribbed newt</name>
    <dbReference type="NCBI Taxonomy" id="8319"/>
    <lineage>
        <taxon>Eukaryota</taxon>
        <taxon>Metazoa</taxon>
        <taxon>Chordata</taxon>
        <taxon>Craniata</taxon>
        <taxon>Vertebrata</taxon>
        <taxon>Euteleostomi</taxon>
        <taxon>Amphibia</taxon>
        <taxon>Batrachia</taxon>
        <taxon>Caudata</taxon>
        <taxon>Salamandroidea</taxon>
        <taxon>Salamandridae</taxon>
        <taxon>Pleurodelinae</taxon>
        <taxon>Pleurodeles</taxon>
    </lineage>
</organism>
<name>A0AAV7U7Y2_PLEWA</name>
<feature type="compositionally biased region" description="Polar residues" evidence="1">
    <location>
        <begin position="66"/>
        <end position="76"/>
    </location>
</feature>